<feature type="domain" description="Biotin carboxylation" evidence="8">
    <location>
        <begin position="1"/>
        <end position="447"/>
    </location>
</feature>
<evidence type="ECO:0000256" key="6">
    <source>
        <dbReference type="PROSITE-ProRule" id="PRU00409"/>
    </source>
</evidence>
<dbReference type="InterPro" id="IPR016185">
    <property type="entry name" value="PreATP-grasp_dom_sf"/>
</dbReference>
<dbReference type="Pfam" id="PF02785">
    <property type="entry name" value="Biotin_carb_C"/>
    <property type="match status" value="1"/>
</dbReference>
<dbReference type="SUPFAM" id="SSF56059">
    <property type="entry name" value="Glutathione synthetase ATP-binding domain-like"/>
    <property type="match status" value="1"/>
</dbReference>
<reference evidence="9" key="1">
    <citation type="journal article" name="DNA Res.">
        <title>The physiological potential of anammox bacteria as revealed by their core genome structure.</title>
        <authorList>
            <person name="Okubo T."/>
            <person name="Toyoda A."/>
            <person name="Fukuhara K."/>
            <person name="Uchiyama I."/>
            <person name="Harigaya Y."/>
            <person name="Kuroiwa M."/>
            <person name="Suzuki T."/>
            <person name="Murakami Y."/>
            <person name="Suwa Y."/>
            <person name="Takami H."/>
        </authorList>
    </citation>
    <scope>NUCLEOTIDE SEQUENCE</scope>
    <source>
        <strain evidence="9">317325-2</strain>
    </source>
</reference>
<dbReference type="PROSITE" id="PS50975">
    <property type="entry name" value="ATP_GRASP"/>
    <property type="match status" value="1"/>
</dbReference>
<evidence type="ECO:0000313" key="10">
    <source>
        <dbReference type="Proteomes" id="UP000662873"/>
    </source>
</evidence>
<evidence type="ECO:0000256" key="1">
    <source>
        <dbReference type="ARBA" id="ARBA00013263"/>
    </source>
</evidence>
<name>A0A809RFX5_9BACT</name>
<keyword evidence="5" id="KW-0092">Biotin</keyword>
<keyword evidence="2" id="KW-0436">Ligase</keyword>
<evidence type="ECO:0000256" key="5">
    <source>
        <dbReference type="ARBA" id="ARBA00023267"/>
    </source>
</evidence>
<dbReference type="SMART" id="SM00878">
    <property type="entry name" value="Biotin_carb_C"/>
    <property type="match status" value="1"/>
</dbReference>
<dbReference type="InterPro" id="IPR011761">
    <property type="entry name" value="ATP-grasp"/>
</dbReference>
<dbReference type="FunFam" id="3.30.1490.20:FF:000003">
    <property type="entry name" value="acetyl-CoA carboxylase isoform X1"/>
    <property type="match status" value="1"/>
</dbReference>
<dbReference type="PANTHER" id="PTHR18866:SF33">
    <property type="entry name" value="METHYLCROTONOYL-COA CARBOXYLASE SUBUNIT ALPHA, MITOCHONDRIAL-RELATED"/>
    <property type="match status" value="1"/>
</dbReference>
<feature type="domain" description="ATP-grasp" evidence="7">
    <location>
        <begin position="120"/>
        <end position="318"/>
    </location>
</feature>
<accession>A0A809RFX5</accession>
<evidence type="ECO:0000313" key="9">
    <source>
        <dbReference type="EMBL" id="BBO23355.1"/>
    </source>
</evidence>
<proteinExistence type="predicted"/>
<evidence type="ECO:0000259" key="7">
    <source>
        <dbReference type="PROSITE" id="PS50975"/>
    </source>
</evidence>
<dbReference type="SUPFAM" id="SSF51246">
    <property type="entry name" value="Rudiment single hybrid motif"/>
    <property type="match status" value="1"/>
</dbReference>
<evidence type="ECO:0000256" key="3">
    <source>
        <dbReference type="ARBA" id="ARBA00022741"/>
    </source>
</evidence>
<dbReference type="GO" id="GO:0046872">
    <property type="term" value="F:metal ion binding"/>
    <property type="evidence" value="ECO:0007669"/>
    <property type="project" value="InterPro"/>
</dbReference>
<dbReference type="EC" id="6.3.4.14" evidence="1"/>
<evidence type="ECO:0000259" key="8">
    <source>
        <dbReference type="PROSITE" id="PS50979"/>
    </source>
</evidence>
<gene>
    <name evidence="9" type="ORF">NPRO_09500</name>
</gene>
<dbReference type="Pfam" id="PF02786">
    <property type="entry name" value="CPSase_L_D2"/>
    <property type="match status" value="1"/>
</dbReference>
<protein>
    <recommendedName>
        <fullName evidence="1">biotin carboxylase</fullName>
        <ecNumber evidence="1">6.3.4.14</ecNumber>
    </recommendedName>
</protein>
<keyword evidence="3 6" id="KW-0547">Nucleotide-binding</keyword>
<dbReference type="InterPro" id="IPR011764">
    <property type="entry name" value="Biotin_carboxylation_dom"/>
</dbReference>
<dbReference type="EMBL" id="AP021858">
    <property type="protein sequence ID" value="BBO23355.1"/>
    <property type="molecule type" value="Genomic_DNA"/>
</dbReference>
<sequence>MFQKVLIANRGEIACRVIRACREMGIRSVAIYSQADQDSLHVQIADEAICIGAGANSDSYLNLANVLMAAQISGAEAVHPGYGYFSERASFAEALESLGITFIGPPASAINAMGDKARAKKAAIESNCPVVPGSEGPVSGEGEALKVADQIGYPVLLKAVAGGGGRGIRKVGSPDELTSAWPTAVAEAQASFGSGEMLVEKFVSSPRHVEFQVMGDSHGNLVYLGERECSVQNLRHQKIVEEAPFAAMPHDLRRTMGEAAVRVAWSVGYQNAGTVEFLVDPEGQFYFLEMNTRLQVEHPVTEEVTGIDLVRTMLLVASGEPLPFRQEDIQLKGHSIEARITAQDPSRDFHPSTGRITKWLAPGGRGVRLDTHAYAGFTISPYYDPMIAKLIVTDRDRPAAVAKLLSALHEFEVEGIRTNIPFLRELCADSRFQSGEIDTGFVPAFLSEVPVES</sequence>
<dbReference type="InterPro" id="IPR005481">
    <property type="entry name" value="BC-like_N"/>
</dbReference>
<dbReference type="Pfam" id="PF00289">
    <property type="entry name" value="Biotin_carb_N"/>
    <property type="match status" value="1"/>
</dbReference>
<dbReference type="Gene3D" id="3.30.470.20">
    <property type="entry name" value="ATP-grasp fold, B domain"/>
    <property type="match status" value="1"/>
</dbReference>
<dbReference type="InterPro" id="IPR011054">
    <property type="entry name" value="Rudment_hybrid_motif"/>
</dbReference>
<dbReference type="Proteomes" id="UP000662873">
    <property type="component" value="Chromosome"/>
</dbReference>
<dbReference type="InterPro" id="IPR005479">
    <property type="entry name" value="CPAse_ATP-bd"/>
</dbReference>
<dbReference type="NCBIfam" id="NF006367">
    <property type="entry name" value="PRK08591.1"/>
    <property type="match status" value="1"/>
</dbReference>
<dbReference type="InterPro" id="IPR005482">
    <property type="entry name" value="Biotin_COase_C"/>
</dbReference>
<dbReference type="KEGG" id="npy:NPRO_09500"/>
<keyword evidence="4 6" id="KW-0067">ATP-binding</keyword>
<dbReference type="SUPFAM" id="SSF52440">
    <property type="entry name" value="PreATP-grasp domain"/>
    <property type="match status" value="1"/>
</dbReference>
<dbReference type="InterPro" id="IPR050856">
    <property type="entry name" value="Biotin_carboxylase_complex"/>
</dbReference>
<dbReference type="PROSITE" id="PS50979">
    <property type="entry name" value="BC"/>
    <property type="match status" value="1"/>
</dbReference>
<dbReference type="FunFam" id="3.40.50.20:FF:000010">
    <property type="entry name" value="Propionyl-CoA carboxylase subunit alpha"/>
    <property type="match status" value="1"/>
</dbReference>
<dbReference type="PROSITE" id="PS00867">
    <property type="entry name" value="CPSASE_2"/>
    <property type="match status" value="1"/>
</dbReference>
<dbReference type="GO" id="GO:0005524">
    <property type="term" value="F:ATP binding"/>
    <property type="evidence" value="ECO:0007669"/>
    <property type="project" value="UniProtKB-UniRule"/>
</dbReference>
<evidence type="ECO:0000256" key="4">
    <source>
        <dbReference type="ARBA" id="ARBA00022840"/>
    </source>
</evidence>
<evidence type="ECO:0000256" key="2">
    <source>
        <dbReference type="ARBA" id="ARBA00022598"/>
    </source>
</evidence>
<organism evidence="9 10">
    <name type="scientific">Candidatus Nitrosymbiomonas proteolyticus</name>
    <dbReference type="NCBI Taxonomy" id="2608984"/>
    <lineage>
        <taxon>Bacteria</taxon>
        <taxon>Bacillati</taxon>
        <taxon>Armatimonadota</taxon>
        <taxon>Armatimonadota incertae sedis</taxon>
        <taxon>Candidatus Nitrosymbiomonas</taxon>
    </lineage>
</organism>
<dbReference type="AlphaFoldDB" id="A0A809RFX5"/>
<dbReference type="PANTHER" id="PTHR18866">
    <property type="entry name" value="CARBOXYLASE:PYRUVATE/ACETYL-COA/PROPIONYL-COA CARBOXYLASE"/>
    <property type="match status" value="1"/>
</dbReference>
<dbReference type="GO" id="GO:0004075">
    <property type="term" value="F:biotin carboxylase activity"/>
    <property type="evidence" value="ECO:0007669"/>
    <property type="project" value="UniProtKB-EC"/>
</dbReference>